<keyword evidence="6" id="KW-0378">Hydrolase</keyword>
<feature type="binding site" evidence="6">
    <location>
        <position position="246"/>
    </location>
    <ligand>
        <name>K(+)</name>
        <dbReference type="ChEBI" id="CHEBI:29103"/>
    </ligand>
</feature>
<evidence type="ECO:0000256" key="5">
    <source>
        <dbReference type="ARBA" id="ARBA00023134"/>
    </source>
</evidence>
<dbReference type="InterPro" id="IPR005225">
    <property type="entry name" value="Small_GTP-bd"/>
</dbReference>
<dbReference type="NCBIfam" id="TIGR00450">
    <property type="entry name" value="mnmE_trmE_thdF"/>
    <property type="match status" value="1"/>
</dbReference>
<protein>
    <recommendedName>
        <fullName evidence="6">tRNA modification GTPase MnmE</fullName>
        <ecNumber evidence="6">3.6.-.-</ecNumber>
    </recommendedName>
</protein>
<comment type="caution">
    <text evidence="6">Lacks conserved residue(s) required for the propagation of feature annotation.</text>
</comment>
<feature type="binding site" evidence="6">
    <location>
        <position position="457"/>
    </location>
    <ligand>
        <name>(6S)-5-formyl-5,6,7,8-tetrahydrofolate</name>
        <dbReference type="ChEBI" id="CHEBI:57457"/>
    </ligand>
</feature>
<accession>A0A172WD03</accession>
<keyword evidence="5 6" id="KW-0342">GTP-binding</keyword>
<sequence>MNCKNDTIVSRVTPEMRCNIGIIRVSGSLASIASIKILNKIPQPRYADYLPFLDNRGTIIDHGIALWFPSPFSFTGEDVLELQGHGNPVIINFLISNILSIPNIRLANPGEFSERAFLNGKIDLVQAESIVDLINSTSEKAVRAALQSLQGLFSSYIKKIVKKVIQFRTILETLINFSEDETNLNCEDDILGKIDEIIILLKNVFRISIQGNILRDGVKVVICGIPNSGKSSLLNALSHTNRSIVTNISGTTRDVIYECISIKGILFNLVDTAGLRSTNDVIERIGIKFAWKEINLADHILFVIDGSHGFYNQIESYNNFVKSCSKNANITIVFNKLDLKKFKVNVDHFKENNYFCVSAQTGEGIKTLREHLHKNFMLKNSINSNEGIFLARQRHINILEKVLYCMEFSKKEWKKSVNIELLAEDMRICQNELNSIVGSFTSDELLSNIFSNFCIGK</sequence>
<gene>
    <name evidence="6" type="primary">mnmE</name>
    <name evidence="6" type="synonym">trmE</name>
    <name evidence="9" type="ORF">XW81_00085</name>
</gene>
<comment type="subcellular location">
    <subcellularLocation>
        <location evidence="6">Cytoplasm</location>
    </subcellularLocation>
</comment>
<dbReference type="Gene3D" id="1.20.120.430">
    <property type="entry name" value="tRNA modification GTPase MnmE domain 2"/>
    <property type="match status" value="1"/>
</dbReference>
<comment type="cofactor">
    <cofactor evidence="6">
        <name>K(+)</name>
        <dbReference type="ChEBI" id="CHEBI:29103"/>
    </cofactor>
    <text evidence="6">Binds 1 potassium ion per subunit.</text>
</comment>
<dbReference type="PANTHER" id="PTHR42714">
    <property type="entry name" value="TRNA MODIFICATION GTPASE GTPBP3"/>
    <property type="match status" value="1"/>
</dbReference>
<dbReference type="InterPro" id="IPR006073">
    <property type="entry name" value="GTP-bd"/>
</dbReference>
<evidence type="ECO:0000313" key="10">
    <source>
        <dbReference type="Proteomes" id="UP000077654"/>
    </source>
</evidence>
<dbReference type="InterPro" id="IPR027417">
    <property type="entry name" value="P-loop_NTPase"/>
</dbReference>
<dbReference type="GO" id="GO:0003924">
    <property type="term" value="F:GTPase activity"/>
    <property type="evidence" value="ECO:0007669"/>
    <property type="project" value="UniProtKB-UniRule"/>
</dbReference>
<organism evidence="9 10">
    <name type="scientific">Buchnera aphidicola subsp. Schlechtendalia chinensis</name>
    <dbReference type="NCBI Taxonomy" id="118110"/>
    <lineage>
        <taxon>Bacteria</taxon>
        <taxon>Pseudomonadati</taxon>
        <taxon>Pseudomonadota</taxon>
        <taxon>Gammaproteobacteria</taxon>
        <taxon>Enterobacterales</taxon>
        <taxon>Erwiniaceae</taxon>
        <taxon>Buchnera</taxon>
    </lineage>
</organism>
<evidence type="ECO:0000256" key="3">
    <source>
        <dbReference type="ARBA" id="ARBA00022741"/>
    </source>
</evidence>
<dbReference type="InterPro" id="IPR004520">
    <property type="entry name" value="GTPase_MnmE"/>
</dbReference>
<dbReference type="AlphaFoldDB" id="A0A172WD03"/>
<dbReference type="Gene3D" id="3.40.50.300">
    <property type="entry name" value="P-loop containing nucleotide triphosphate hydrolases"/>
    <property type="match status" value="1"/>
</dbReference>
<keyword evidence="2 6" id="KW-0819">tRNA processing</keyword>
<keyword evidence="3 6" id="KW-0547">Nucleotide-binding</keyword>
<feature type="domain" description="TrmE-type G" evidence="8">
    <location>
        <begin position="217"/>
        <end position="377"/>
    </location>
</feature>
<dbReference type="InterPro" id="IPR027368">
    <property type="entry name" value="MnmE_dom2"/>
</dbReference>
<proteinExistence type="inferred from homology"/>
<evidence type="ECO:0000259" key="8">
    <source>
        <dbReference type="PROSITE" id="PS51709"/>
    </source>
</evidence>
<keyword evidence="10" id="KW-1185">Reference proteome</keyword>
<dbReference type="InterPro" id="IPR025867">
    <property type="entry name" value="MnmE_helical"/>
</dbReference>
<dbReference type="GO" id="GO:0046872">
    <property type="term" value="F:metal ion binding"/>
    <property type="evidence" value="ECO:0007669"/>
    <property type="project" value="UniProtKB-KW"/>
</dbReference>
<dbReference type="Proteomes" id="UP000077654">
    <property type="component" value="Chromosome"/>
</dbReference>
<evidence type="ECO:0000256" key="4">
    <source>
        <dbReference type="ARBA" id="ARBA00022958"/>
    </source>
</evidence>
<dbReference type="InterPro" id="IPR027266">
    <property type="entry name" value="TrmE/GcvT-like"/>
</dbReference>
<dbReference type="GO" id="GO:0005829">
    <property type="term" value="C:cytosol"/>
    <property type="evidence" value="ECO:0007669"/>
    <property type="project" value="TreeGrafter"/>
</dbReference>
<dbReference type="EC" id="3.6.-.-" evidence="6"/>
<dbReference type="Pfam" id="PF01926">
    <property type="entry name" value="MMR_HSR1"/>
    <property type="match status" value="1"/>
</dbReference>
<dbReference type="Pfam" id="PF10396">
    <property type="entry name" value="TrmE_N"/>
    <property type="match status" value="1"/>
</dbReference>
<feature type="binding site" evidence="6">
    <location>
        <position position="121"/>
    </location>
    <ligand>
        <name>(6S)-5-formyl-5,6,7,8-tetrahydrofolate</name>
        <dbReference type="ChEBI" id="CHEBI:57457"/>
    </ligand>
</feature>
<evidence type="ECO:0000313" key="9">
    <source>
        <dbReference type="EMBL" id="ANF16843.1"/>
    </source>
</evidence>
<evidence type="ECO:0000256" key="7">
    <source>
        <dbReference type="RuleBase" id="RU003313"/>
    </source>
</evidence>
<feature type="binding site" evidence="6">
    <location>
        <position position="227"/>
    </location>
    <ligand>
        <name>K(+)</name>
        <dbReference type="ChEBI" id="CHEBI:29103"/>
    </ligand>
</feature>
<feature type="binding site" evidence="6">
    <location>
        <position position="252"/>
    </location>
    <ligand>
        <name>Mg(2+)</name>
        <dbReference type="ChEBI" id="CHEBI:18420"/>
    </ligand>
</feature>
<feature type="binding site" evidence="6">
    <location>
        <position position="24"/>
    </location>
    <ligand>
        <name>(6S)-5-formyl-5,6,7,8-tetrahydrofolate</name>
        <dbReference type="ChEBI" id="CHEBI:57457"/>
    </ligand>
</feature>
<evidence type="ECO:0000256" key="6">
    <source>
        <dbReference type="HAMAP-Rule" id="MF_00379"/>
    </source>
</evidence>
<comment type="subunit">
    <text evidence="6">Homodimer. Heterotetramer of two MnmE and two MnmG subunits.</text>
</comment>
<comment type="function">
    <text evidence="6">Exhibits a very high intrinsic GTPase hydrolysis rate. Involved in the addition of a carboxymethylaminomethyl (cmnm) group at the wobble position (U34) of certain tRNAs, forming tRNA-cmnm(5)s(2)U34.</text>
</comment>
<dbReference type="NCBIfam" id="NF003661">
    <property type="entry name" value="PRK05291.1-3"/>
    <property type="match status" value="1"/>
</dbReference>
<dbReference type="HAMAP" id="MF_00379">
    <property type="entry name" value="GTPase_MnmE"/>
    <property type="match status" value="1"/>
</dbReference>
<feature type="binding site" evidence="6">
    <location>
        <begin position="246"/>
        <end position="252"/>
    </location>
    <ligand>
        <name>GTP</name>
        <dbReference type="ChEBI" id="CHEBI:37565"/>
    </ligand>
</feature>
<dbReference type="NCBIfam" id="TIGR00231">
    <property type="entry name" value="small_GTP"/>
    <property type="match status" value="1"/>
</dbReference>
<feature type="binding site" evidence="6">
    <location>
        <position position="248"/>
    </location>
    <ligand>
        <name>K(+)</name>
        <dbReference type="ChEBI" id="CHEBI:29103"/>
    </ligand>
</feature>
<dbReference type="PANTHER" id="PTHR42714:SF2">
    <property type="entry name" value="TRNA MODIFICATION GTPASE GTPBP3, MITOCHONDRIAL"/>
    <property type="match status" value="1"/>
</dbReference>
<dbReference type="Pfam" id="PF12631">
    <property type="entry name" value="MnmE_helical"/>
    <property type="match status" value="1"/>
</dbReference>
<keyword evidence="6" id="KW-0479">Metal-binding</keyword>
<keyword evidence="4 6" id="KW-0630">Potassium</keyword>
<feature type="binding site" evidence="6">
    <location>
        <begin position="271"/>
        <end position="274"/>
    </location>
    <ligand>
        <name>GTP</name>
        <dbReference type="ChEBI" id="CHEBI:37565"/>
    </ligand>
</feature>
<dbReference type="CDD" id="cd04164">
    <property type="entry name" value="trmE"/>
    <property type="match status" value="1"/>
</dbReference>
<keyword evidence="6" id="KW-0460">Magnesium</keyword>
<dbReference type="PROSITE" id="PS51709">
    <property type="entry name" value="G_TRME"/>
    <property type="match status" value="1"/>
</dbReference>
<dbReference type="RefSeq" id="WP_075473739.1">
    <property type="nucleotide sequence ID" value="NZ_CP011299.1"/>
</dbReference>
<feature type="binding site" evidence="6">
    <location>
        <position position="81"/>
    </location>
    <ligand>
        <name>(6S)-5-formyl-5,6,7,8-tetrahydrofolate</name>
        <dbReference type="ChEBI" id="CHEBI:57457"/>
    </ligand>
</feature>
<dbReference type="SUPFAM" id="SSF52540">
    <property type="entry name" value="P-loop containing nucleoside triphosphate hydrolases"/>
    <property type="match status" value="1"/>
</dbReference>
<comment type="similarity">
    <text evidence="1 6 7">Belongs to the TRAFAC class TrmE-Era-EngA-EngB-Septin-like GTPase superfamily. TrmE GTPase family.</text>
</comment>
<reference evidence="9 10" key="1">
    <citation type="submission" date="2015-04" db="EMBL/GenBank/DDBJ databases">
        <title>Buchnera aphidicola assembly.</title>
        <authorList>
            <person name="Zhang Y."/>
        </authorList>
    </citation>
    <scope>NUCLEOTIDE SEQUENCE [LARGE SCALE GENOMIC DNA]</scope>
    <source>
        <strain evidence="9 10">SC</strain>
    </source>
</reference>
<keyword evidence="6" id="KW-0963">Cytoplasm</keyword>
<evidence type="ECO:0000256" key="1">
    <source>
        <dbReference type="ARBA" id="ARBA00011043"/>
    </source>
</evidence>
<dbReference type="InterPro" id="IPR018948">
    <property type="entry name" value="GTP-bd_TrmE_N"/>
</dbReference>
<dbReference type="EMBL" id="CP011299">
    <property type="protein sequence ID" value="ANF16843.1"/>
    <property type="molecule type" value="Genomic_DNA"/>
</dbReference>
<dbReference type="CDD" id="cd14858">
    <property type="entry name" value="TrmE_N"/>
    <property type="match status" value="1"/>
</dbReference>
<dbReference type="STRING" id="118110.XW81_00085"/>
<dbReference type="GO" id="GO:0030488">
    <property type="term" value="P:tRNA methylation"/>
    <property type="evidence" value="ECO:0007669"/>
    <property type="project" value="TreeGrafter"/>
</dbReference>
<dbReference type="InterPro" id="IPR031168">
    <property type="entry name" value="G_TrmE"/>
</dbReference>
<evidence type="ECO:0000256" key="2">
    <source>
        <dbReference type="ARBA" id="ARBA00022694"/>
    </source>
</evidence>
<dbReference type="OrthoDB" id="9805918at2"/>
<dbReference type="GO" id="GO:0002098">
    <property type="term" value="P:tRNA wobble uridine modification"/>
    <property type="evidence" value="ECO:0007669"/>
    <property type="project" value="TreeGrafter"/>
</dbReference>
<feature type="binding site" evidence="6">
    <location>
        <position position="231"/>
    </location>
    <ligand>
        <name>Mg(2+)</name>
        <dbReference type="ChEBI" id="CHEBI:18420"/>
    </ligand>
</feature>
<feature type="binding site" evidence="6">
    <location>
        <position position="251"/>
    </location>
    <ligand>
        <name>K(+)</name>
        <dbReference type="ChEBI" id="CHEBI:29103"/>
    </ligand>
</feature>
<dbReference type="Gene3D" id="3.30.1360.120">
    <property type="entry name" value="Probable tRNA modification gtpase trme, domain 1"/>
    <property type="match status" value="1"/>
</dbReference>
<dbReference type="PATRIC" id="fig|118110.3.peg.17"/>
<feature type="binding site" evidence="6">
    <location>
        <begin position="227"/>
        <end position="232"/>
    </location>
    <ligand>
        <name>GTP</name>
        <dbReference type="ChEBI" id="CHEBI:37565"/>
    </ligand>
</feature>
<dbReference type="GO" id="GO:0005525">
    <property type="term" value="F:GTP binding"/>
    <property type="evidence" value="ECO:0007669"/>
    <property type="project" value="UniProtKB-UniRule"/>
</dbReference>
<name>A0A172WD03_BUCSC</name>